<comment type="caution">
    <text evidence="1">The sequence shown here is derived from an EMBL/GenBank/DDBJ whole genome shotgun (WGS) entry which is preliminary data.</text>
</comment>
<organism evidence="1 2">
    <name type="scientific">Sphaerotilus uruguayifluvii</name>
    <dbReference type="NCBI Taxonomy" id="2735897"/>
    <lineage>
        <taxon>Bacteria</taxon>
        <taxon>Pseudomonadati</taxon>
        <taxon>Pseudomonadota</taxon>
        <taxon>Betaproteobacteria</taxon>
        <taxon>Burkholderiales</taxon>
        <taxon>Sphaerotilaceae</taxon>
        <taxon>Sphaerotilus</taxon>
    </lineage>
</organism>
<reference evidence="1 2" key="1">
    <citation type="submission" date="2020-05" db="EMBL/GenBank/DDBJ databases">
        <title>Genomic Encyclopedia of Type Strains, Phase IV (KMG-V): Genome sequencing to study the core and pangenomes of soil and plant-associated prokaryotes.</title>
        <authorList>
            <person name="Whitman W."/>
        </authorList>
    </citation>
    <scope>NUCLEOTIDE SEQUENCE [LARGE SCALE GENOMIC DNA]</scope>
    <source>
        <strain evidence="1 2">C29</strain>
    </source>
</reference>
<evidence type="ECO:0000313" key="2">
    <source>
        <dbReference type="Proteomes" id="UP001516061"/>
    </source>
</evidence>
<gene>
    <name evidence="1" type="ORF">HNQ01_003919</name>
</gene>
<dbReference type="EMBL" id="JABSNM010000024">
    <property type="protein sequence ID" value="NRT58153.1"/>
    <property type="molecule type" value="Genomic_DNA"/>
</dbReference>
<protein>
    <submittedName>
        <fullName evidence="1">Uncharacterized protein</fullName>
    </submittedName>
</protein>
<sequence length="68" mass="7381">MGRFVLSPSSRPTDCGRFAASLSIRSGHGSETHDRVFRFVPLFPTSEAASQYAMDQGLGYLHQPALPA</sequence>
<keyword evidence="2" id="KW-1185">Reference proteome</keyword>
<dbReference type="Proteomes" id="UP001516061">
    <property type="component" value="Unassembled WGS sequence"/>
</dbReference>
<proteinExistence type="predicted"/>
<evidence type="ECO:0000313" key="1">
    <source>
        <dbReference type="EMBL" id="NRT58153.1"/>
    </source>
</evidence>
<accession>A0ABX2G766</accession>
<name>A0ABX2G766_9BURK</name>